<evidence type="ECO:0000256" key="4">
    <source>
        <dbReference type="ARBA" id="ARBA00022792"/>
    </source>
</evidence>
<evidence type="ECO:0000256" key="6">
    <source>
        <dbReference type="ARBA" id="ARBA00023128"/>
    </source>
</evidence>
<dbReference type="PANTHER" id="PTHR28202">
    <property type="entry name" value="ASSEMBLY FACTOR CBP4"/>
    <property type="match status" value="1"/>
</dbReference>
<keyword evidence="3 11" id="KW-0812">Transmembrane</keyword>
<dbReference type="Proteomes" id="UP000800035">
    <property type="component" value="Unassembled WGS sequence"/>
</dbReference>
<sequence length="117" mass="13331">MPSPGTYVKALSAGAALCIGGPALVWYVTPTEEEIFKKYNPDLQKRALATRQQRQEEFDSFVGQLKEASRSDKPIWTVQKEMDKKRSEDNAQRLRDERDSLAAEVEKRRAEVRSSTN</sequence>
<dbReference type="Pfam" id="PF07960">
    <property type="entry name" value="CBP4"/>
    <property type="match status" value="1"/>
</dbReference>
<comment type="subcellular location">
    <subcellularLocation>
        <location evidence="1 11">Mitochondrion inner membrane</location>
        <topology evidence="1 11">Single-pass membrane protein</topology>
    </subcellularLocation>
</comment>
<feature type="region of interest" description="Disordered" evidence="12">
    <location>
        <begin position="72"/>
        <end position="117"/>
    </location>
</feature>
<keyword evidence="5 11" id="KW-1133">Transmembrane helix</keyword>
<dbReference type="OrthoDB" id="5576752at2759"/>
<proteinExistence type="inferred from homology"/>
<feature type="compositionally biased region" description="Basic and acidic residues" evidence="12">
    <location>
        <begin position="80"/>
        <end position="117"/>
    </location>
</feature>
<dbReference type="AlphaFoldDB" id="A0A6A5UGW7"/>
<keyword evidence="4 11" id="KW-0999">Mitochondrion inner membrane</keyword>
<evidence type="ECO:0000256" key="12">
    <source>
        <dbReference type="SAM" id="MobiDB-lite"/>
    </source>
</evidence>
<evidence type="ECO:0000256" key="2">
    <source>
        <dbReference type="ARBA" id="ARBA00006780"/>
    </source>
</evidence>
<dbReference type="PANTHER" id="PTHR28202:SF1">
    <property type="entry name" value="ASSEMBLY FACTOR CBP4"/>
    <property type="match status" value="1"/>
</dbReference>
<evidence type="ECO:0000256" key="11">
    <source>
        <dbReference type="RuleBase" id="RU368005"/>
    </source>
</evidence>
<keyword evidence="7 11" id="KW-0472">Membrane</keyword>
<evidence type="ECO:0000256" key="8">
    <source>
        <dbReference type="ARBA" id="ARBA00023186"/>
    </source>
</evidence>
<evidence type="ECO:0000256" key="7">
    <source>
        <dbReference type="ARBA" id="ARBA00023136"/>
    </source>
</evidence>
<evidence type="ECO:0000256" key="3">
    <source>
        <dbReference type="ARBA" id="ARBA00022692"/>
    </source>
</evidence>
<evidence type="ECO:0000256" key="1">
    <source>
        <dbReference type="ARBA" id="ARBA00004434"/>
    </source>
</evidence>
<accession>A0A6A5UGW7</accession>
<feature type="transmembrane region" description="Helical" evidence="11">
    <location>
        <begin position="6"/>
        <end position="28"/>
    </location>
</feature>
<comment type="function">
    <text evidence="9 11">Essential for the assembly of ubiquinol-cytochrome c reductase. It has a direct effect on the correct occurrence of the Rieske protein, core 4, core 5 and apocytochrome b.</text>
</comment>
<evidence type="ECO:0000313" key="14">
    <source>
        <dbReference type="Proteomes" id="UP000800035"/>
    </source>
</evidence>
<evidence type="ECO:0000313" key="13">
    <source>
        <dbReference type="EMBL" id="KAF1963189.1"/>
    </source>
</evidence>
<evidence type="ECO:0000256" key="5">
    <source>
        <dbReference type="ARBA" id="ARBA00022989"/>
    </source>
</evidence>
<reference evidence="13" key="1">
    <citation type="journal article" date="2020" name="Stud. Mycol.">
        <title>101 Dothideomycetes genomes: a test case for predicting lifestyles and emergence of pathogens.</title>
        <authorList>
            <person name="Haridas S."/>
            <person name="Albert R."/>
            <person name="Binder M."/>
            <person name="Bloem J."/>
            <person name="Labutti K."/>
            <person name="Salamov A."/>
            <person name="Andreopoulos B."/>
            <person name="Baker S."/>
            <person name="Barry K."/>
            <person name="Bills G."/>
            <person name="Bluhm B."/>
            <person name="Cannon C."/>
            <person name="Castanera R."/>
            <person name="Culley D."/>
            <person name="Daum C."/>
            <person name="Ezra D."/>
            <person name="Gonzalez J."/>
            <person name="Henrissat B."/>
            <person name="Kuo A."/>
            <person name="Liang C."/>
            <person name="Lipzen A."/>
            <person name="Lutzoni F."/>
            <person name="Magnuson J."/>
            <person name="Mondo S."/>
            <person name="Nolan M."/>
            <person name="Ohm R."/>
            <person name="Pangilinan J."/>
            <person name="Park H.-J."/>
            <person name="Ramirez L."/>
            <person name="Alfaro M."/>
            <person name="Sun H."/>
            <person name="Tritt A."/>
            <person name="Yoshinaga Y."/>
            <person name="Zwiers L.-H."/>
            <person name="Turgeon B."/>
            <person name="Goodwin S."/>
            <person name="Spatafora J."/>
            <person name="Crous P."/>
            <person name="Grigoriev I."/>
        </authorList>
    </citation>
    <scope>NUCLEOTIDE SEQUENCE</scope>
    <source>
        <strain evidence="13">CBS 675.92</strain>
    </source>
</reference>
<keyword evidence="6 11" id="KW-0496">Mitochondrion</keyword>
<comment type="similarity">
    <text evidence="2 11">Belongs to the CBP4 family.</text>
</comment>
<dbReference type="InterPro" id="IPR012420">
    <property type="entry name" value="Cbp4"/>
</dbReference>
<dbReference type="GO" id="GO:0034551">
    <property type="term" value="P:mitochondrial respiratory chain complex III assembly"/>
    <property type="evidence" value="ECO:0007669"/>
    <property type="project" value="TreeGrafter"/>
</dbReference>
<organism evidence="13 14">
    <name type="scientific">Byssothecium circinans</name>
    <dbReference type="NCBI Taxonomy" id="147558"/>
    <lineage>
        <taxon>Eukaryota</taxon>
        <taxon>Fungi</taxon>
        <taxon>Dikarya</taxon>
        <taxon>Ascomycota</taxon>
        <taxon>Pezizomycotina</taxon>
        <taxon>Dothideomycetes</taxon>
        <taxon>Pleosporomycetidae</taxon>
        <taxon>Pleosporales</taxon>
        <taxon>Massarineae</taxon>
        <taxon>Massarinaceae</taxon>
        <taxon>Byssothecium</taxon>
    </lineage>
</organism>
<keyword evidence="14" id="KW-1185">Reference proteome</keyword>
<dbReference type="EMBL" id="ML976978">
    <property type="protein sequence ID" value="KAF1963189.1"/>
    <property type="molecule type" value="Genomic_DNA"/>
</dbReference>
<keyword evidence="8 11" id="KW-0143">Chaperone</keyword>
<name>A0A6A5UGW7_9PLEO</name>
<protein>
    <recommendedName>
        <fullName evidence="10 11">Cytochrome b mRNA-processing protein 4</fullName>
    </recommendedName>
</protein>
<evidence type="ECO:0000256" key="9">
    <source>
        <dbReference type="ARBA" id="ARBA00025413"/>
    </source>
</evidence>
<evidence type="ECO:0000256" key="10">
    <source>
        <dbReference type="ARBA" id="ARBA00031521"/>
    </source>
</evidence>
<dbReference type="GO" id="GO:0005743">
    <property type="term" value="C:mitochondrial inner membrane"/>
    <property type="evidence" value="ECO:0007669"/>
    <property type="project" value="UniProtKB-SubCell"/>
</dbReference>
<gene>
    <name evidence="13" type="ORF">CC80DRAFT_461815</name>
</gene>